<organism evidence="1 2">
    <name type="scientific">Serendipita vermifera MAFF 305830</name>
    <dbReference type="NCBI Taxonomy" id="933852"/>
    <lineage>
        <taxon>Eukaryota</taxon>
        <taxon>Fungi</taxon>
        <taxon>Dikarya</taxon>
        <taxon>Basidiomycota</taxon>
        <taxon>Agaricomycotina</taxon>
        <taxon>Agaricomycetes</taxon>
        <taxon>Sebacinales</taxon>
        <taxon>Serendipitaceae</taxon>
        <taxon>Serendipita</taxon>
    </lineage>
</organism>
<evidence type="ECO:0000313" key="2">
    <source>
        <dbReference type="Proteomes" id="UP000054097"/>
    </source>
</evidence>
<reference evidence="2" key="2">
    <citation type="submission" date="2015-01" db="EMBL/GenBank/DDBJ databases">
        <title>Evolutionary Origins and Diversification of the Mycorrhizal Mutualists.</title>
        <authorList>
            <consortium name="DOE Joint Genome Institute"/>
            <consortium name="Mycorrhizal Genomics Consortium"/>
            <person name="Kohler A."/>
            <person name="Kuo A."/>
            <person name="Nagy L.G."/>
            <person name="Floudas D."/>
            <person name="Copeland A."/>
            <person name="Barry K.W."/>
            <person name="Cichocki N."/>
            <person name="Veneault-Fourrey C."/>
            <person name="LaButti K."/>
            <person name="Lindquist E.A."/>
            <person name="Lipzen A."/>
            <person name="Lundell T."/>
            <person name="Morin E."/>
            <person name="Murat C."/>
            <person name="Riley R."/>
            <person name="Ohm R."/>
            <person name="Sun H."/>
            <person name="Tunlid A."/>
            <person name="Henrissat B."/>
            <person name="Grigoriev I.V."/>
            <person name="Hibbett D.S."/>
            <person name="Martin F."/>
        </authorList>
    </citation>
    <scope>NUCLEOTIDE SEQUENCE [LARGE SCALE GENOMIC DNA]</scope>
    <source>
        <strain evidence="2">MAFF 305830</strain>
    </source>
</reference>
<accession>A0A0C2WRB7</accession>
<dbReference type="Proteomes" id="UP000054097">
    <property type="component" value="Unassembled WGS sequence"/>
</dbReference>
<evidence type="ECO:0000313" key="1">
    <source>
        <dbReference type="EMBL" id="KIM28708.1"/>
    </source>
</evidence>
<reference evidence="1 2" key="1">
    <citation type="submission" date="2014-04" db="EMBL/GenBank/DDBJ databases">
        <authorList>
            <consortium name="DOE Joint Genome Institute"/>
            <person name="Kuo A."/>
            <person name="Zuccaro A."/>
            <person name="Kohler A."/>
            <person name="Nagy L.G."/>
            <person name="Floudas D."/>
            <person name="Copeland A."/>
            <person name="Barry K.W."/>
            <person name="Cichocki N."/>
            <person name="Veneault-Fourrey C."/>
            <person name="LaButti K."/>
            <person name="Lindquist E.A."/>
            <person name="Lipzen A."/>
            <person name="Lundell T."/>
            <person name="Morin E."/>
            <person name="Murat C."/>
            <person name="Sun H."/>
            <person name="Tunlid A."/>
            <person name="Henrissat B."/>
            <person name="Grigoriev I.V."/>
            <person name="Hibbett D.S."/>
            <person name="Martin F."/>
            <person name="Nordberg H.P."/>
            <person name="Cantor M.N."/>
            <person name="Hua S.X."/>
        </authorList>
    </citation>
    <scope>NUCLEOTIDE SEQUENCE [LARGE SCALE GENOMIC DNA]</scope>
    <source>
        <strain evidence="1 2">MAFF 305830</strain>
    </source>
</reference>
<dbReference type="EMBL" id="KN824291">
    <property type="protein sequence ID" value="KIM28708.1"/>
    <property type="molecule type" value="Genomic_DNA"/>
</dbReference>
<proteinExistence type="predicted"/>
<dbReference type="HOGENOM" id="CLU_1156984_0_0_1"/>
<protein>
    <submittedName>
        <fullName evidence="1">Uncharacterized protein</fullName>
    </submittedName>
</protein>
<gene>
    <name evidence="1" type="ORF">M408DRAFT_131481</name>
</gene>
<name>A0A0C2WRB7_SERVB</name>
<dbReference type="AlphaFoldDB" id="A0A0C2WRB7"/>
<keyword evidence="2" id="KW-1185">Reference proteome</keyword>
<sequence length="240" mass="27764">MHLCHAYELGLLGRLFPYWYFINLVRTFLHLSPSRHSAIRFCFVLVRRRCISTMASASEHSSPHCITKYAPRTQGALPLIWHLRPPFRRVRSGRSTFHFVSTPPIAHCYRALSPLSRCISRIHSPLAPPLLPSVLLPFQYHIAFVARQDLMSSTLRLFPLPPLPLPPPLLRIRIRIRPRTLHLRTLHLLQLPKPARVPRLFSHLLPSIPHGQFDQNPPFPNPDSTHRILQCLHCQLSFKT</sequence>